<dbReference type="Pfam" id="PF00431">
    <property type="entry name" value="CUB"/>
    <property type="match status" value="2"/>
</dbReference>
<dbReference type="CDD" id="cd19941">
    <property type="entry name" value="TIL"/>
    <property type="match status" value="1"/>
</dbReference>
<evidence type="ECO:0000256" key="4">
    <source>
        <dbReference type="ARBA" id="ARBA00022729"/>
    </source>
</evidence>
<dbReference type="InterPro" id="IPR000742">
    <property type="entry name" value="EGF"/>
</dbReference>
<evidence type="ECO:0000259" key="9">
    <source>
        <dbReference type="PROSITE" id="PS01180"/>
    </source>
</evidence>
<reference evidence="12 13" key="1">
    <citation type="journal article" date="2021" name="Elife">
        <title>Chloroplast acquisition without the gene transfer in kleptoplastic sea slugs, Plakobranchus ocellatus.</title>
        <authorList>
            <person name="Maeda T."/>
            <person name="Takahashi S."/>
            <person name="Yoshida T."/>
            <person name="Shimamura S."/>
            <person name="Takaki Y."/>
            <person name="Nagai Y."/>
            <person name="Toyoda A."/>
            <person name="Suzuki Y."/>
            <person name="Arimoto A."/>
            <person name="Ishii H."/>
            <person name="Satoh N."/>
            <person name="Nishiyama T."/>
            <person name="Hasebe M."/>
            <person name="Maruyama T."/>
            <person name="Minagawa J."/>
            <person name="Obokata J."/>
            <person name="Shigenobu S."/>
        </authorList>
    </citation>
    <scope>NUCLEOTIDE SEQUENCE [LARGE SCALE GENOMIC DNA]</scope>
</reference>
<evidence type="ECO:0000256" key="3">
    <source>
        <dbReference type="ARBA" id="ARBA00022536"/>
    </source>
</evidence>
<feature type="domain" description="CUB" evidence="9">
    <location>
        <begin position="92"/>
        <end position="204"/>
    </location>
</feature>
<comment type="caution">
    <text evidence="8">Lacks conserved residue(s) required for the propagation of feature annotation.</text>
</comment>
<dbReference type="FunFam" id="2.10.25.10:FF:000038">
    <property type="entry name" value="Fibrillin 2"/>
    <property type="match status" value="1"/>
</dbReference>
<dbReference type="GO" id="GO:0005886">
    <property type="term" value="C:plasma membrane"/>
    <property type="evidence" value="ECO:0007669"/>
    <property type="project" value="UniProtKB-SubCell"/>
</dbReference>
<dbReference type="SUPFAM" id="SSF49854">
    <property type="entry name" value="Spermadhesin, CUB domain"/>
    <property type="match status" value="2"/>
</dbReference>
<dbReference type="InterPro" id="IPR036084">
    <property type="entry name" value="Ser_inhib-like_sf"/>
</dbReference>
<feature type="domain" description="CUB" evidence="9">
    <location>
        <begin position="671"/>
        <end position="786"/>
    </location>
</feature>
<dbReference type="PROSITE" id="PS01180">
    <property type="entry name" value="CUB"/>
    <property type="match status" value="2"/>
</dbReference>
<keyword evidence="7" id="KW-1015">Disulfide bond</keyword>
<dbReference type="SUPFAM" id="SSF57567">
    <property type="entry name" value="Serine protease inhibitors"/>
    <property type="match status" value="1"/>
</dbReference>
<dbReference type="PROSITE" id="PS01186">
    <property type="entry name" value="EGF_2"/>
    <property type="match status" value="1"/>
</dbReference>
<dbReference type="Proteomes" id="UP000762676">
    <property type="component" value="Unassembled WGS sequence"/>
</dbReference>
<evidence type="ECO:0000256" key="7">
    <source>
        <dbReference type="ARBA" id="ARBA00023157"/>
    </source>
</evidence>
<evidence type="ECO:0000259" key="10">
    <source>
        <dbReference type="PROSITE" id="PS50026"/>
    </source>
</evidence>
<evidence type="ECO:0000256" key="6">
    <source>
        <dbReference type="ARBA" id="ARBA00023136"/>
    </source>
</evidence>
<dbReference type="EMBL" id="BMAT01008579">
    <property type="protein sequence ID" value="GFR88699.1"/>
    <property type="molecule type" value="Genomic_DNA"/>
</dbReference>
<feature type="domain" description="VWFD" evidence="11">
    <location>
        <begin position="247"/>
        <end position="429"/>
    </location>
</feature>
<dbReference type="Gene3D" id="2.60.120.290">
    <property type="entry name" value="Spermadhesin, CUB domain"/>
    <property type="match status" value="2"/>
</dbReference>
<organism evidence="12 13">
    <name type="scientific">Elysia marginata</name>
    <dbReference type="NCBI Taxonomy" id="1093978"/>
    <lineage>
        <taxon>Eukaryota</taxon>
        <taxon>Metazoa</taxon>
        <taxon>Spiralia</taxon>
        <taxon>Lophotrochozoa</taxon>
        <taxon>Mollusca</taxon>
        <taxon>Gastropoda</taxon>
        <taxon>Heterobranchia</taxon>
        <taxon>Euthyneura</taxon>
        <taxon>Panpulmonata</taxon>
        <taxon>Sacoglossa</taxon>
        <taxon>Placobranchoidea</taxon>
        <taxon>Plakobranchidae</taxon>
        <taxon>Elysia</taxon>
    </lineage>
</organism>
<evidence type="ECO:0000256" key="8">
    <source>
        <dbReference type="PROSITE-ProRule" id="PRU00076"/>
    </source>
</evidence>
<dbReference type="InterPro" id="IPR000859">
    <property type="entry name" value="CUB_dom"/>
</dbReference>
<dbReference type="Pfam" id="PF12947">
    <property type="entry name" value="EGF_3"/>
    <property type="match status" value="1"/>
</dbReference>
<dbReference type="Pfam" id="PF00094">
    <property type="entry name" value="VWD"/>
    <property type="match status" value="1"/>
</dbReference>
<proteinExistence type="predicted"/>
<dbReference type="InterPro" id="IPR001846">
    <property type="entry name" value="VWF_type-D"/>
</dbReference>
<dbReference type="CDD" id="cd00054">
    <property type="entry name" value="EGF_CA"/>
    <property type="match status" value="1"/>
</dbReference>
<dbReference type="InterPro" id="IPR035914">
    <property type="entry name" value="Sperma_CUB_dom_sf"/>
</dbReference>
<dbReference type="SMART" id="SM00179">
    <property type="entry name" value="EGF_CA"/>
    <property type="match status" value="1"/>
</dbReference>
<dbReference type="PROSITE" id="PS50026">
    <property type="entry name" value="EGF_3"/>
    <property type="match status" value="1"/>
</dbReference>
<sequence>MMAMVVAAAAVVVVVMVVLVVVVMTGERVILSNCSGEIVCGGLNQTYTRPVLCGVHKECRSDGGVSTCYCQEGYIEVNGYCEGGHAPVRVDCGGGLRGNTGSLLSPNYPNIYPINSHCVWTITTDPGTRVTLTFNAFNLEDHVDCIYDALYIRDGNSEAASPLTKLCSDTLPPPITASSNVIYLEFHSDGAEDRSGFLIQWSADVDKCAQGTHDCGENAFCEYAVGSYRCVCNRGFRGDGKECQPVGQCSCFGDPHCNSFDGRWLHYQGDCHYVMATDGCDGRAPSYAVHFEMWRKNQRGSAAKYSWVKAVRVRVEDKDIRLEQGPRLIVDGKIVPQYIDGSRLSVVQINRKIQLTTTSGLEVTWDGNDRVNVIVPNNATNNTCGLCGNYDGDPDNDWTVGPACPMLTGKQTDNYDLFGRSWIVDEECSADCSETESPPPTEECVTEDKTKVLSYCNQLLETNSSPFCKCLKTRDADYLETLRVACVFDMCISTEDFDVKFCRVVENLARTCAEDDKIPIRNWRLLGLCPVPACPGNQSLDYGPANPPSCFNLDQVSTLDQEPSTEGCFCPDGLLKEGDRCIQREQCGCYHENSYIPTGERVILSNCSGEIVCGGLNQTYTRPVLCGVHKECRSDGGVSTCYCQEGYIEVNGHCEVNNTTRSNDSPVQSGCGQAVSGDTGMIQSPNYPLAYPNNAYCEWTITTEPGTKVQLAFSYFSLEYCDRTCPCDRLNIYDGNDFSDTHLATLCGTNITSTVPITSTGNVMAITFRSDSSAVYNGFQARWIAVDNNTAGWNDSSIQINSTTGWNDSSVLINSTAGWNDSSVQINSTAGFNDSFVQESTPSPSSFTAECQQVMARCAKRFWTDSLLAEGFCDTMRLFMQCVKNACPEAPSVPTLSPGQSLDTV</sequence>
<evidence type="ECO:0000313" key="13">
    <source>
        <dbReference type="Proteomes" id="UP000762676"/>
    </source>
</evidence>
<gene>
    <name evidence="12" type="ORF">ElyMa_004259300</name>
</gene>
<dbReference type="SMART" id="SM00042">
    <property type="entry name" value="CUB"/>
    <property type="match status" value="2"/>
</dbReference>
<accession>A0AAV4GT18</accession>
<evidence type="ECO:0000259" key="11">
    <source>
        <dbReference type="PROSITE" id="PS51233"/>
    </source>
</evidence>
<dbReference type="SMART" id="SM00216">
    <property type="entry name" value="VWD"/>
    <property type="match status" value="1"/>
</dbReference>
<evidence type="ECO:0000313" key="12">
    <source>
        <dbReference type="EMBL" id="GFR88699.1"/>
    </source>
</evidence>
<keyword evidence="5" id="KW-0677">Repeat</keyword>
<comment type="subcellular location">
    <subcellularLocation>
        <location evidence="1">Cell membrane</location>
    </subcellularLocation>
</comment>
<feature type="domain" description="EGF-like" evidence="10">
    <location>
        <begin position="204"/>
        <end position="244"/>
    </location>
</feature>
<dbReference type="Gene3D" id="2.10.25.10">
    <property type="entry name" value="Laminin"/>
    <property type="match status" value="1"/>
</dbReference>
<keyword evidence="13" id="KW-1185">Reference proteome</keyword>
<dbReference type="GO" id="GO:0005509">
    <property type="term" value="F:calcium ion binding"/>
    <property type="evidence" value="ECO:0007669"/>
    <property type="project" value="InterPro"/>
</dbReference>
<dbReference type="FunFam" id="2.60.120.290:FF:000013">
    <property type="entry name" value="Membrane frizzled-related protein"/>
    <property type="match status" value="2"/>
</dbReference>
<dbReference type="AlphaFoldDB" id="A0AAV4GT18"/>
<name>A0AAV4GT18_9GAST</name>
<comment type="caution">
    <text evidence="12">The sequence shown here is derived from an EMBL/GenBank/DDBJ whole genome shotgun (WGS) entry which is preliminary data.</text>
</comment>
<dbReference type="InterPro" id="IPR001881">
    <property type="entry name" value="EGF-like_Ca-bd_dom"/>
</dbReference>
<dbReference type="SMART" id="SM00181">
    <property type="entry name" value="EGF"/>
    <property type="match status" value="3"/>
</dbReference>
<protein>
    <submittedName>
        <fullName evidence="12">Zonadhesin</fullName>
    </submittedName>
</protein>
<keyword evidence="6" id="KW-0472">Membrane</keyword>
<keyword evidence="2" id="KW-1003">Cell membrane</keyword>
<evidence type="ECO:0000256" key="5">
    <source>
        <dbReference type="ARBA" id="ARBA00022737"/>
    </source>
</evidence>
<evidence type="ECO:0000256" key="2">
    <source>
        <dbReference type="ARBA" id="ARBA00022475"/>
    </source>
</evidence>
<dbReference type="PANTHER" id="PTHR24251:SF37">
    <property type="entry name" value="CUB DOMAIN-CONTAINING PROTEIN"/>
    <property type="match status" value="1"/>
</dbReference>
<keyword evidence="4" id="KW-0732">Signal</keyword>
<evidence type="ECO:0000256" key="1">
    <source>
        <dbReference type="ARBA" id="ARBA00004236"/>
    </source>
</evidence>
<dbReference type="PANTHER" id="PTHR24251">
    <property type="entry name" value="OVOCHYMASE-RELATED"/>
    <property type="match status" value="1"/>
</dbReference>
<dbReference type="SUPFAM" id="SSF57196">
    <property type="entry name" value="EGF/Laminin"/>
    <property type="match status" value="1"/>
</dbReference>
<dbReference type="CDD" id="cd00041">
    <property type="entry name" value="CUB"/>
    <property type="match status" value="2"/>
</dbReference>
<dbReference type="PROSITE" id="PS51233">
    <property type="entry name" value="VWFD"/>
    <property type="match status" value="1"/>
</dbReference>
<keyword evidence="3 8" id="KW-0245">EGF-like domain</keyword>
<dbReference type="InterPro" id="IPR024731">
    <property type="entry name" value="NELL2-like_EGF"/>
</dbReference>